<dbReference type="InterPro" id="IPR010982">
    <property type="entry name" value="Lambda_DNA-bd_dom_sf"/>
</dbReference>
<dbReference type="SUPFAM" id="SSF47413">
    <property type="entry name" value="lambda repressor-like DNA-binding domains"/>
    <property type="match status" value="1"/>
</dbReference>
<gene>
    <name evidence="3" type="ORF">SAMN02746091_02676</name>
</gene>
<dbReference type="Pfam" id="PF01381">
    <property type="entry name" value="HTH_3"/>
    <property type="match status" value="1"/>
</dbReference>
<proteinExistence type="predicted"/>
<dbReference type="AlphaFoldDB" id="A0A1M5C8L5"/>
<accession>A0A1M5C8L5</accession>
<evidence type="ECO:0000313" key="4">
    <source>
        <dbReference type="Proteomes" id="UP000184423"/>
    </source>
</evidence>
<dbReference type="SMART" id="SM00530">
    <property type="entry name" value="HTH_XRE"/>
    <property type="match status" value="1"/>
</dbReference>
<dbReference type="CDD" id="cd00093">
    <property type="entry name" value="HTH_XRE"/>
    <property type="match status" value="1"/>
</dbReference>
<evidence type="ECO:0000313" key="3">
    <source>
        <dbReference type="EMBL" id="SHF50996.1"/>
    </source>
</evidence>
<dbReference type="PANTHER" id="PTHR46558">
    <property type="entry name" value="TRACRIPTIONAL REGULATORY PROTEIN-RELATED-RELATED"/>
    <property type="match status" value="1"/>
</dbReference>
<reference evidence="4" key="1">
    <citation type="submission" date="2016-11" db="EMBL/GenBank/DDBJ databases">
        <authorList>
            <person name="Varghese N."/>
            <person name="Submissions S."/>
        </authorList>
    </citation>
    <scope>NUCLEOTIDE SEQUENCE [LARGE SCALE GENOMIC DNA]</scope>
    <source>
        <strain evidence="4">DSM 10124</strain>
    </source>
</reference>
<protein>
    <submittedName>
        <fullName evidence="3">DNA-binding transcriptional regulator, XRE-family HTH domain</fullName>
    </submittedName>
</protein>
<dbReference type="PANTHER" id="PTHR46558:SF11">
    <property type="entry name" value="HTH-TYPE TRANSCRIPTIONAL REGULATOR XRE"/>
    <property type="match status" value="1"/>
</dbReference>
<evidence type="ECO:0000259" key="2">
    <source>
        <dbReference type="PROSITE" id="PS50943"/>
    </source>
</evidence>
<dbReference type="Gene3D" id="1.10.260.40">
    <property type="entry name" value="lambda repressor-like DNA-binding domains"/>
    <property type="match status" value="1"/>
</dbReference>
<dbReference type="Proteomes" id="UP000184423">
    <property type="component" value="Unassembled WGS sequence"/>
</dbReference>
<dbReference type="GO" id="GO:0003677">
    <property type="term" value="F:DNA binding"/>
    <property type="evidence" value="ECO:0007669"/>
    <property type="project" value="UniProtKB-KW"/>
</dbReference>
<name>A0A1M5C8L5_9CLOT</name>
<evidence type="ECO:0000256" key="1">
    <source>
        <dbReference type="ARBA" id="ARBA00023125"/>
    </source>
</evidence>
<dbReference type="RefSeq" id="WP_073250438.1">
    <property type="nucleotide sequence ID" value="NZ_FQVG01000104.1"/>
</dbReference>
<organism evidence="3 4">
    <name type="scientific">Caloramator proteoclasticus DSM 10124</name>
    <dbReference type="NCBI Taxonomy" id="1121262"/>
    <lineage>
        <taxon>Bacteria</taxon>
        <taxon>Bacillati</taxon>
        <taxon>Bacillota</taxon>
        <taxon>Clostridia</taxon>
        <taxon>Eubacteriales</taxon>
        <taxon>Clostridiaceae</taxon>
        <taxon>Caloramator</taxon>
    </lineage>
</organism>
<dbReference type="PROSITE" id="PS50943">
    <property type="entry name" value="HTH_CROC1"/>
    <property type="match status" value="1"/>
</dbReference>
<feature type="domain" description="HTH cro/C1-type" evidence="2">
    <location>
        <begin position="7"/>
        <end position="61"/>
    </location>
</feature>
<dbReference type="InterPro" id="IPR001387">
    <property type="entry name" value="Cro/C1-type_HTH"/>
</dbReference>
<keyword evidence="4" id="KW-1185">Reference proteome</keyword>
<dbReference type="EMBL" id="FQVG01000104">
    <property type="protein sequence ID" value="SHF50996.1"/>
    <property type="molecule type" value="Genomic_DNA"/>
</dbReference>
<keyword evidence="1 3" id="KW-0238">DNA-binding</keyword>
<sequence length="128" mass="14918">MHIGDRIKKLRTEKQITQPELAKILGVSRSTIAMYENNEREPNIKTINKIADFFNVTTDYLLGRTDNPTGMILTNKELNNYLPEEAKQRKIEVEIEKKPNLTEEELKYIADMVLKKLAEHYANVEKNK</sequence>